<keyword evidence="3 6" id="KW-0812">Transmembrane</keyword>
<evidence type="ECO:0000313" key="9">
    <source>
        <dbReference type="Proteomes" id="UP000094455"/>
    </source>
</evidence>
<feature type="transmembrane region" description="Helical" evidence="6">
    <location>
        <begin position="210"/>
        <end position="228"/>
    </location>
</feature>
<dbReference type="CDD" id="cd03390">
    <property type="entry name" value="PAP2_containing_1_like"/>
    <property type="match status" value="1"/>
</dbReference>
<dbReference type="PANTHER" id="PTHR10165:SF35">
    <property type="entry name" value="RE23632P"/>
    <property type="match status" value="1"/>
</dbReference>
<dbReference type="PANTHER" id="PTHR10165">
    <property type="entry name" value="LIPID PHOSPHATE PHOSPHATASE"/>
    <property type="match status" value="1"/>
</dbReference>
<evidence type="ECO:0000256" key="6">
    <source>
        <dbReference type="SAM" id="Phobius"/>
    </source>
</evidence>
<keyword evidence="9" id="KW-1185">Reference proteome</keyword>
<evidence type="ECO:0000256" key="5">
    <source>
        <dbReference type="ARBA" id="ARBA00023136"/>
    </source>
</evidence>
<organism evidence="8 9">
    <name type="scientific">Pichia membranifaciens NRRL Y-2026</name>
    <dbReference type="NCBI Taxonomy" id="763406"/>
    <lineage>
        <taxon>Eukaryota</taxon>
        <taxon>Fungi</taxon>
        <taxon>Dikarya</taxon>
        <taxon>Ascomycota</taxon>
        <taxon>Saccharomycotina</taxon>
        <taxon>Pichiomycetes</taxon>
        <taxon>Pichiales</taxon>
        <taxon>Pichiaceae</taxon>
        <taxon>Pichia</taxon>
    </lineage>
</organism>
<dbReference type="InterPro" id="IPR000326">
    <property type="entry name" value="PAP2/HPO"/>
</dbReference>
<feature type="transmembrane region" description="Helical" evidence="6">
    <location>
        <begin position="106"/>
        <end position="130"/>
    </location>
</feature>
<evidence type="ECO:0000256" key="2">
    <source>
        <dbReference type="ARBA" id="ARBA00008816"/>
    </source>
</evidence>
<dbReference type="SUPFAM" id="SSF48317">
    <property type="entry name" value="Acid phosphatase/Vanadium-dependent haloperoxidase"/>
    <property type="match status" value="1"/>
</dbReference>
<reference evidence="8 9" key="1">
    <citation type="journal article" date="2016" name="Proc. Natl. Acad. Sci. U.S.A.">
        <title>Comparative genomics of biotechnologically important yeasts.</title>
        <authorList>
            <person name="Riley R."/>
            <person name="Haridas S."/>
            <person name="Wolfe K.H."/>
            <person name="Lopes M.R."/>
            <person name="Hittinger C.T."/>
            <person name="Goeker M."/>
            <person name="Salamov A.A."/>
            <person name="Wisecaver J.H."/>
            <person name="Long T.M."/>
            <person name="Calvey C.H."/>
            <person name="Aerts A.L."/>
            <person name="Barry K.W."/>
            <person name="Choi C."/>
            <person name="Clum A."/>
            <person name="Coughlan A.Y."/>
            <person name="Deshpande S."/>
            <person name="Douglass A.P."/>
            <person name="Hanson S.J."/>
            <person name="Klenk H.-P."/>
            <person name="LaButti K.M."/>
            <person name="Lapidus A."/>
            <person name="Lindquist E.A."/>
            <person name="Lipzen A.M."/>
            <person name="Meier-Kolthoff J.P."/>
            <person name="Ohm R.A."/>
            <person name="Otillar R.P."/>
            <person name="Pangilinan J.L."/>
            <person name="Peng Y."/>
            <person name="Rokas A."/>
            <person name="Rosa C.A."/>
            <person name="Scheuner C."/>
            <person name="Sibirny A.A."/>
            <person name="Slot J.C."/>
            <person name="Stielow J.B."/>
            <person name="Sun H."/>
            <person name="Kurtzman C.P."/>
            <person name="Blackwell M."/>
            <person name="Grigoriev I.V."/>
            <person name="Jeffries T.W."/>
        </authorList>
    </citation>
    <scope>NUCLEOTIDE SEQUENCE [LARGE SCALE GENOMIC DNA]</scope>
    <source>
        <strain evidence="8 9">NRRL Y-2026</strain>
    </source>
</reference>
<dbReference type="AlphaFoldDB" id="A0A1E3NEX1"/>
<proteinExistence type="inferred from homology"/>
<name>A0A1E3NEX1_9ASCO</name>
<dbReference type="GO" id="GO:0016020">
    <property type="term" value="C:membrane"/>
    <property type="evidence" value="ECO:0007669"/>
    <property type="project" value="UniProtKB-SubCell"/>
</dbReference>
<gene>
    <name evidence="8" type="ORF">PICMEDRAFT_74382</name>
</gene>
<dbReference type="RefSeq" id="XP_019015782.1">
    <property type="nucleotide sequence ID" value="XM_019164754.1"/>
</dbReference>
<feature type="domain" description="Phosphatidic acid phosphatase type 2/haloperoxidase" evidence="7">
    <location>
        <begin position="113"/>
        <end position="256"/>
    </location>
</feature>
<dbReference type="OrthoDB" id="10030083at2759"/>
<dbReference type="InterPro" id="IPR043216">
    <property type="entry name" value="PAP-like"/>
</dbReference>
<dbReference type="EMBL" id="KV454006">
    <property type="protein sequence ID" value="ODQ44669.1"/>
    <property type="molecule type" value="Genomic_DNA"/>
</dbReference>
<dbReference type="Gene3D" id="1.20.144.10">
    <property type="entry name" value="Phosphatidic acid phosphatase type 2/haloperoxidase"/>
    <property type="match status" value="1"/>
</dbReference>
<comment type="similarity">
    <text evidence="2">Belongs to the PA-phosphatase related phosphoesterase family.</text>
</comment>
<dbReference type="SMART" id="SM00014">
    <property type="entry name" value="acidPPc"/>
    <property type="match status" value="1"/>
</dbReference>
<feature type="transmembrane region" description="Helical" evidence="6">
    <location>
        <begin position="79"/>
        <end position="100"/>
    </location>
</feature>
<evidence type="ECO:0000256" key="3">
    <source>
        <dbReference type="ARBA" id="ARBA00022692"/>
    </source>
</evidence>
<dbReference type="GO" id="GO:0046839">
    <property type="term" value="P:phospholipid dephosphorylation"/>
    <property type="evidence" value="ECO:0007669"/>
    <property type="project" value="TreeGrafter"/>
</dbReference>
<dbReference type="GeneID" id="30181441"/>
<sequence>MPFNLKKLCVDRNNLGLTRVPFYKTLQTWKLTDALYVLLIFPLDWYYFEKIEPYQRQFAVNDITLQHPFAEHERVPGDVLIRWIMVIPATVMLVLSMVLTPRPFKLYVAYVSVLGVFISMGTCIFVTDVFKNWIGRCRPDFLARCIPHESALPDVLYFAKDICTTTDKGKLLDGFRTSPSGHSSMSWTAFGYLSLWLNGQLNCSHIHRGAWRSIIAFLPCLLAFYVALSRTQDYRHHFIDIILGSLLGAFIAWWSYRRYFPELKTRACYIPYVLLERIEPAESLSDIGDELLVGHDYYKDIQLAMGTYVPTGTDPIENDLESNNHSSFSPF</sequence>
<dbReference type="InterPro" id="IPR036938">
    <property type="entry name" value="PAP2/HPO_sf"/>
</dbReference>
<evidence type="ECO:0000259" key="7">
    <source>
        <dbReference type="SMART" id="SM00014"/>
    </source>
</evidence>
<comment type="subcellular location">
    <subcellularLocation>
        <location evidence="1">Membrane</location>
        <topology evidence="1">Multi-pass membrane protein</topology>
    </subcellularLocation>
</comment>
<evidence type="ECO:0000256" key="1">
    <source>
        <dbReference type="ARBA" id="ARBA00004141"/>
    </source>
</evidence>
<dbReference type="GO" id="GO:0008195">
    <property type="term" value="F:phosphatidate phosphatase activity"/>
    <property type="evidence" value="ECO:0007669"/>
    <property type="project" value="TreeGrafter"/>
</dbReference>
<dbReference type="Proteomes" id="UP000094455">
    <property type="component" value="Unassembled WGS sequence"/>
</dbReference>
<dbReference type="Pfam" id="PF01569">
    <property type="entry name" value="PAP2"/>
    <property type="match status" value="1"/>
</dbReference>
<protein>
    <recommendedName>
        <fullName evidence="7">Phosphatidic acid phosphatase type 2/haloperoxidase domain-containing protein</fullName>
    </recommendedName>
</protein>
<evidence type="ECO:0000256" key="4">
    <source>
        <dbReference type="ARBA" id="ARBA00022989"/>
    </source>
</evidence>
<dbReference type="GO" id="GO:0006644">
    <property type="term" value="P:phospholipid metabolic process"/>
    <property type="evidence" value="ECO:0007669"/>
    <property type="project" value="InterPro"/>
</dbReference>
<dbReference type="STRING" id="763406.A0A1E3NEX1"/>
<keyword evidence="5 6" id="KW-0472">Membrane</keyword>
<evidence type="ECO:0000313" key="8">
    <source>
        <dbReference type="EMBL" id="ODQ44669.1"/>
    </source>
</evidence>
<accession>A0A1E3NEX1</accession>
<keyword evidence="4 6" id="KW-1133">Transmembrane helix</keyword>
<feature type="transmembrane region" description="Helical" evidence="6">
    <location>
        <begin position="234"/>
        <end position="256"/>
    </location>
</feature>